<dbReference type="Proteomes" id="UP001652741">
    <property type="component" value="Chromosome ssa14"/>
</dbReference>
<feature type="compositionally biased region" description="Polar residues" evidence="2">
    <location>
        <begin position="176"/>
        <end position="186"/>
    </location>
</feature>
<feature type="compositionally biased region" description="Polar residues" evidence="2">
    <location>
        <begin position="251"/>
        <end position="260"/>
    </location>
</feature>
<evidence type="ECO:0000313" key="4">
    <source>
        <dbReference type="RefSeq" id="XP_045550236.1"/>
    </source>
</evidence>
<dbReference type="InterPro" id="IPR042123">
    <property type="entry name" value="Zip3/RNF212-like"/>
</dbReference>
<sequence>MDWFHCNSCFRREGQNFAVSSCGHICCEGCINPNKSMTVVISLSPAHTHPMVPDLFLFHTVVLSRNVAFFPPSEHCTVCGASCNYLAISDQMKPQEQVFFKDPVKLIHSRLEHIAQIALFQRRQKERVIVYFKNKSMELERRLKDVTDQCYRQVLELKRENAELKKPLSQRRASPGQFQTNGSAQRMSLPVAVTSPVTPRSRPVSHQSFAETQERFRDRNPRLTLATPPGSATSISSLSSLHERGGFRTPTIISTPTRSENLTPNIFQFLTGPSLHSPRPFRNGQ</sequence>
<feature type="compositionally biased region" description="Basic and acidic residues" evidence="2">
    <location>
        <begin position="212"/>
        <end position="221"/>
    </location>
</feature>
<keyword evidence="1" id="KW-0469">Meiosis</keyword>
<organism evidence="3 4">
    <name type="scientific">Salmo salar</name>
    <name type="common">Atlantic salmon</name>
    <dbReference type="NCBI Taxonomy" id="8030"/>
    <lineage>
        <taxon>Eukaryota</taxon>
        <taxon>Metazoa</taxon>
        <taxon>Chordata</taxon>
        <taxon>Craniata</taxon>
        <taxon>Vertebrata</taxon>
        <taxon>Euteleostomi</taxon>
        <taxon>Actinopterygii</taxon>
        <taxon>Neopterygii</taxon>
        <taxon>Teleostei</taxon>
        <taxon>Protacanthopterygii</taxon>
        <taxon>Salmoniformes</taxon>
        <taxon>Salmonidae</taxon>
        <taxon>Salmoninae</taxon>
        <taxon>Salmo</taxon>
    </lineage>
</organism>
<keyword evidence="3" id="KW-1185">Reference proteome</keyword>
<accession>A0ABM3CUJ8</accession>
<feature type="region of interest" description="Disordered" evidence="2">
    <location>
        <begin position="165"/>
        <end position="260"/>
    </location>
</feature>
<proteinExistence type="predicted"/>
<dbReference type="PANTHER" id="PTHR22663">
    <property type="entry name" value="RING FINGER PROTEIN NARYA-RELATED"/>
    <property type="match status" value="1"/>
</dbReference>
<dbReference type="GeneID" id="106569437"/>
<dbReference type="RefSeq" id="XP_045550236.1">
    <property type="nucleotide sequence ID" value="XM_045694280.1"/>
</dbReference>
<feature type="compositionally biased region" description="Low complexity" evidence="2">
    <location>
        <begin position="231"/>
        <end position="240"/>
    </location>
</feature>
<name>A0ABM3CUJ8_SALSA</name>
<evidence type="ECO:0000256" key="2">
    <source>
        <dbReference type="SAM" id="MobiDB-lite"/>
    </source>
</evidence>
<evidence type="ECO:0000256" key="1">
    <source>
        <dbReference type="ARBA" id="ARBA00023254"/>
    </source>
</evidence>
<dbReference type="PANTHER" id="PTHR22663:SF29">
    <property type="entry name" value="RING FINGER PROTEIN 212B"/>
    <property type="match status" value="1"/>
</dbReference>
<gene>
    <name evidence="4" type="primary">LOC106569437</name>
</gene>
<protein>
    <submittedName>
        <fullName evidence="4">RING finger protein 212B isoform X1</fullName>
    </submittedName>
</protein>
<evidence type="ECO:0000313" key="3">
    <source>
        <dbReference type="Proteomes" id="UP001652741"/>
    </source>
</evidence>
<reference evidence="4" key="1">
    <citation type="submission" date="2025-08" db="UniProtKB">
        <authorList>
            <consortium name="RefSeq"/>
        </authorList>
    </citation>
    <scope>IDENTIFICATION</scope>
</reference>